<dbReference type="SMART" id="SM00086">
    <property type="entry name" value="PAC"/>
    <property type="match status" value="1"/>
</dbReference>
<dbReference type="GO" id="GO:0016020">
    <property type="term" value="C:membrane"/>
    <property type="evidence" value="ECO:0007669"/>
    <property type="project" value="InterPro"/>
</dbReference>
<comment type="caution">
    <text evidence="5">The sequence shown here is derived from an EMBL/GenBank/DDBJ whole genome shotgun (WGS) entry which is preliminary data.</text>
</comment>
<dbReference type="Pfam" id="PF02518">
    <property type="entry name" value="HATPase_c"/>
    <property type="match status" value="1"/>
</dbReference>
<dbReference type="SUPFAM" id="SSF55785">
    <property type="entry name" value="PYP-like sensor domain (PAS domain)"/>
    <property type="match status" value="1"/>
</dbReference>
<name>A0A951QBQ1_9CYAN</name>
<dbReference type="Pfam" id="PF13426">
    <property type="entry name" value="PAS_9"/>
    <property type="match status" value="1"/>
</dbReference>
<proteinExistence type="predicted"/>
<dbReference type="SUPFAM" id="SSF55874">
    <property type="entry name" value="ATPase domain of HSP90 chaperone/DNA topoisomerase II/histidine kinase"/>
    <property type="match status" value="1"/>
</dbReference>
<dbReference type="NCBIfam" id="TIGR00229">
    <property type="entry name" value="sensory_box"/>
    <property type="match status" value="1"/>
</dbReference>
<keyword evidence="3" id="KW-0902">Two-component regulatory system</keyword>
<dbReference type="PANTHER" id="PTHR24421:SF62">
    <property type="entry name" value="SENSORY TRANSDUCTION HISTIDINE KINASE"/>
    <property type="match status" value="1"/>
</dbReference>
<keyword evidence="2 5" id="KW-0418">Kinase</keyword>
<keyword evidence="1" id="KW-0808">Transferase</keyword>
<dbReference type="CDD" id="cd00130">
    <property type="entry name" value="PAS"/>
    <property type="match status" value="1"/>
</dbReference>
<dbReference type="SMART" id="SM00387">
    <property type="entry name" value="HATPase_c"/>
    <property type="match status" value="1"/>
</dbReference>
<evidence type="ECO:0000256" key="1">
    <source>
        <dbReference type="ARBA" id="ARBA00022679"/>
    </source>
</evidence>
<dbReference type="EMBL" id="JAHHHD010000015">
    <property type="protein sequence ID" value="MBW4659867.1"/>
    <property type="molecule type" value="Genomic_DNA"/>
</dbReference>
<gene>
    <name evidence="5" type="ORF">KME15_14420</name>
</gene>
<dbReference type="GO" id="GO:0046983">
    <property type="term" value="F:protein dimerization activity"/>
    <property type="evidence" value="ECO:0007669"/>
    <property type="project" value="InterPro"/>
</dbReference>
<dbReference type="PANTHER" id="PTHR24421">
    <property type="entry name" value="NITRATE/NITRITE SENSOR PROTEIN NARX-RELATED"/>
    <property type="match status" value="1"/>
</dbReference>
<accession>A0A951QBQ1</accession>
<dbReference type="Pfam" id="PF07730">
    <property type="entry name" value="HisKA_3"/>
    <property type="match status" value="1"/>
</dbReference>
<sequence length="361" mass="40287">MSQQTLQRQRTDLLEESQQVEVALRQSEAKFRRFAESNVLGVYVADFNGAIFEANDAFLEMVGYTQDDLSANQMNWANMTPPQYVQLDQQAIAEQKTQGVCSAFEKEYYRKDGSRVPVLFGCAVFDAEQQRSIGFVLDLSDRKRAEAASVLEERNRIAREIHDTLAQAFTSIIVHLDVATRKLTIDPILAQECIQTSYDLAQSGLSEARRSVTALRPLYLEDGDLYNALCQLARQMFAHSPMQLVFNQEGTPYSLLPETEHHLLRIGQEALMNACKYAKATEIQLSLRYEPAQCVLQIKDNGIGFALDSVSDTVGSGFGLLGMTERAERIGAQLTIQSALSQGTEILVWVNQDMGHSGNLS</sequence>
<evidence type="ECO:0000313" key="5">
    <source>
        <dbReference type="EMBL" id="MBW4659867.1"/>
    </source>
</evidence>
<evidence type="ECO:0000256" key="2">
    <source>
        <dbReference type="ARBA" id="ARBA00022777"/>
    </source>
</evidence>
<dbReference type="Gene3D" id="3.30.450.20">
    <property type="entry name" value="PAS domain"/>
    <property type="match status" value="1"/>
</dbReference>
<dbReference type="CDD" id="cd16917">
    <property type="entry name" value="HATPase_UhpB-NarQ-NarX-like"/>
    <property type="match status" value="1"/>
</dbReference>
<dbReference type="Gene3D" id="1.20.5.1930">
    <property type="match status" value="1"/>
</dbReference>
<evidence type="ECO:0000313" key="6">
    <source>
        <dbReference type="Proteomes" id="UP000757435"/>
    </source>
</evidence>
<dbReference type="AlphaFoldDB" id="A0A951QBQ1"/>
<evidence type="ECO:0000256" key="3">
    <source>
        <dbReference type="ARBA" id="ARBA00023012"/>
    </source>
</evidence>
<organism evidence="5 6">
    <name type="scientific">Drouetiella hepatica Uher 2000/2452</name>
    <dbReference type="NCBI Taxonomy" id="904376"/>
    <lineage>
        <taxon>Bacteria</taxon>
        <taxon>Bacillati</taxon>
        <taxon>Cyanobacteriota</taxon>
        <taxon>Cyanophyceae</taxon>
        <taxon>Oculatellales</taxon>
        <taxon>Oculatellaceae</taxon>
        <taxon>Drouetiella</taxon>
    </lineage>
</organism>
<dbReference type="InterPro" id="IPR035965">
    <property type="entry name" value="PAS-like_dom_sf"/>
</dbReference>
<reference evidence="5" key="2">
    <citation type="journal article" date="2022" name="Microbiol. Resour. Announc.">
        <title>Metagenome Sequencing to Explore Phylogenomics of Terrestrial Cyanobacteria.</title>
        <authorList>
            <person name="Ward R.D."/>
            <person name="Stajich J.E."/>
            <person name="Johansen J.R."/>
            <person name="Huntemann M."/>
            <person name="Clum A."/>
            <person name="Foster B."/>
            <person name="Foster B."/>
            <person name="Roux S."/>
            <person name="Palaniappan K."/>
            <person name="Varghese N."/>
            <person name="Mukherjee S."/>
            <person name="Reddy T.B.K."/>
            <person name="Daum C."/>
            <person name="Copeland A."/>
            <person name="Chen I.A."/>
            <person name="Ivanova N.N."/>
            <person name="Kyrpides N.C."/>
            <person name="Shapiro N."/>
            <person name="Eloe-Fadrosh E.A."/>
            <person name="Pietrasiak N."/>
        </authorList>
    </citation>
    <scope>NUCLEOTIDE SEQUENCE</scope>
    <source>
        <strain evidence="5">UHER 2000/2452</strain>
    </source>
</reference>
<feature type="domain" description="PAS" evidence="4">
    <location>
        <begin position="27"/>
        <end position="69"/>
    </location>
</feature>
<dbReference type="InterPro" id="IPR011712">
    <property type="entry name" value="Sig_transdc_His_kin_sub3_dim/P"/>
</dbReference>
<evidence type="ECO:0000259" key="4">
    <source>
        <dbReference type="PROSITE" id="PS50112"/>
    </source>
</evidence>
<dbReference type="SMART" id="SM00091">
    <property type="entry name" value="PAS"/>
    <property type="match status" value="1"/>
</dbReference>
<protein>
    <submittedName>
        <fullName evidence="5">PAS domain-containing sensor histidine kinase</fullName>
    </submittedName>
</protein>
<dbReference type="InterPro" id="IPR000014">
    <property type="entry name" value="PAS"/>
</dbReference>
<dbReference type="GO" id="GO:0000155">
    <property type="term" value="F:phosphorelay sensor kinase activity"/>
    <property type="evidence" value="ECO:0007669"/>
    <property type="project" value="InterPro"/>
</dbReference>
<dbReference type="InterPro" id="IPR003594">
    <property type="entry name" value="HATPase_dom"/>
</dbReference>
<dbReference type="Proteomes" id="UP000757435">
    <property type="component" value="Unassembled WGS sequence"/>
</dbReference>
<dbReference type="Gene3D" id="3.30.565.10">
    <property type="entry name" value="Histidine kinase-like ATPase, C-terminal domain"/>
    <property type="match status" value="1"/>
</dbReference>
<dbReference type="InterPro" id="IPR001610">
    <property type="entry name" value="PAC"/>
</dbReference>
<dbReference type="PROSITE" id="PS50112">
    <property type="entry name" value="PAS"/>
    <property type="match status" value="1"/>
</dbReference>
<dbReference type="InterPro" id="IPR036890">
    <property type="entry name" value="HATPase_C_sf"/>
</dbReference>
<reference evidence="5" key="1">
    <citation type="submission" date="2021-05" db="EMBL/GenBank/DDBJ databases">
        <authorList>
            <person name="Pietrasiak N."/>
            <person name="Ward R."/>
            <person name="Stajich J.E."/>
            <person name="Kurbessoian T."/>
        </authorList>
    </citation>
    <scope>NUCLEOTIDE SEQUENCE</scope>
    <source>
        <strain evidence="5">UHER 2000/2452</strain>
    </source>
</reference>
<dbReference type="InterPro" id="IPR050482">
    <property type="entry name" value="Sensor_HK_TwoCompSys"/>
</dbReference>